<dbReference type="EC" id="5.3.1.8" evidence="5"/>
<proteinExistence type="inferred from homology"/>
<evidence type="ECO:0000256" key="5">
    <source>
        <dbReference type="ARBA" id="ARBA00011956"/>
    </source>
</evidence>
<dbReference type="InterPro" id="IPR046457">
    <property type="entry name" value="PMI_typeI_cat"/>
</dbReference>
<sequence length="260" mass="27952">MEIDGSAERGRLLRLRCSVQNYDWGRIAPDSRVARLFSLNSGVEIEEGKPFAEFWMGTHDSGPSFVVQSGGNGASIGSEGGDVSLKSWIAQNPNVLGDNVVENWGSNLPFLFKVLSVAKALSIQAHPDKELAGVLHKAQPNIYKDDNHKPEMALALTEFEALCGFISPEELKGVIQNVPEIVELVSSAYADKVLHVNKLGGEEKIKAALQSIFTQLMSASKDVISEVLPKLINRLNTGKQVEGVDGQGTASIAARKAVSG</sequence>
<dbReference type="InterPro" id="IPR018050">
    <property type="entry name" value="Pmannose_isomerase-type1_CS"/>
</dbReference>
<keyword evidence="7" id="KW-0862">Zinc</keyword>
<dbReference type="PRINTS" id="PR00714">
    <property type="entry name" value="MAN6PISMRASE"/>
</dbReference>
<comment type="catalytic activity">
    <reaction evidence="1">
        <text>D-mannose 6-phosphate = D-fructose 6-phosphate</text>
        <dbReference type="Rhea" id="RHEA:12356"/>
        <dbReference type="ChEBI" id="CHEBI:58735"/>
        <dbReference type="ChEBI" id="CHEBI:61527"/>
        <dbReference type="EC" id="5.3.1.8"/>
    </reaction>
</comment>
<comment type="similarity">
    <text evidence="4">Belongs to the mannose-6-phosphate isomerase type 1 family.</text>
</comment>
<dbReference type="Proteomes" id="UP000325577">
    <property type="component" value="Linkage Group LG1"/>
</dbReference>
<dbReference type="PROSITE" id="PS00965">
    <property type="entry name" value="PMI_I_1"/>
    <property type="match status" value="1"/>
</dbReference>
<dbReference type="InterPro" id="IPR016305">
    <property type="entry name" value="Mannose-6-P_Isomerase"/>
</dbReference>
<dbReference type="SUPFAM" id="SSF51182">
    <property type="entry name" value="RmlC-like cupins"/>
    <property type="match status" value="1"/>
</dbReference>
<dbReference type="NCBIfam" id="TIGR00218">
    <property type="entry name" value="manA"/>
    <property type="match status" value="1"/>
</dbReference>
<dbReference type="GO" id="GO:0004476">
    <property type="term" value="F:mannose-6-phosphate isomerase activity"/>
    <property type="evidence" value="ECO:0007669"/>
    <property type="project" value="UniProtKB-EC"/>
</dbReference>
<dbReference type="EMBL" id="CM018032">
    <property type="protein sequence ID" value="KAA8547795.1"/>
    <property type="molecule type" value="Genomic_DNA"/>
</dbReference>
<dbReference type="InterPro" id="IPR014710">
    <property type="entry name" value="RmlC-like_jellyroll"/>
</dbReference>
<evidence type="ECO:0000256" key="6">
    <source>
        <dbReference type="ARBA" id="ARBA00022723"/>
    </source>
</evidence>
<protein>
    <recommendedName>
        <fullName evidence="5">mannose-6-phosphate isomerase</fullName>
        <ecNumber evidence="5">5.3.1.8</ecNumber>
    </recommendedName>
</protein>
<dbReference type="AlphaFoldDB" id="A0A5J5BXI9"/>
<evidence type="ECO:0000313" key="11">
    <source>
        <dbReference type="EMBL" id="KAA8547795.1"/>
    </source>
</evidence>
<dbReference type="OrthoDB" id="6605218at2759"/>
<dbReference type="GO" id="GO:0005975">
    <property type="term" value="P:carbohydrate metabolic process"/>
    <property type="evidence" value="ECO:0007669"/>
    <property type="project" value="InterPro"/>
</dbReference>
<evidence type="ECO:0000313" key="12">
    <source>
        <dbReference type="Proteomes" id="UP000325577"/>
    </source>
</evidence>
<comment type="cofactor">
    <cofactor evidence="2">
        <name>Zn(2+)</name>
        <dbReference type="ChEBI" id="CHEBI:29105"/>
    </cofactor>
</comment>
<evidence type="ECO:0000256" key="2">
    <source>
        <dbReference type="ARBA" id="ARBA00001947"/>
    </source>
</evidence>
<dbReference type="GO" id="GO:0008270">
    <property type="term" value="F:zinc ion binding"/>
    <property type="evidence" value="ECO:0007669"/>
    <property type="project" value="InterPro"/>
</dbReference>
<dbReference type="InterPro" id="IPR011051">
    <property type="entry name" value="RmlC_Cupin_sf"/>
</dbReference>
<evidence type="ECO:0000256" key="8">
    <source>
        <dbReference type="ARBA" id="ARBA00023235"/>
    </source>
</evidence>
<dbReference type="Pfam" id="PF20511">
    <property type="entry name" value="PMI_typeI_cat"/>
    <property type="match status" value="1"/>
</dbReference>
<dbReference type="CDD" id="cd07011">
    <property type="entry name" value="cupin_PMI_type_I_N"/>
    <property type="match status" value="1"/>
</dbReference>
<dbReference type="InterPro" id="IPR001250">
    <property type="entry name" value="Man6P_Isoase-1"/>
</dbReference>
<reference evidence="11 12" key="1">
    <citation type="submission" date="2019-09" db="EMBL/GenBank/DDBJ databases">
        <title>A chromosome-level genome assembly of the Chinese tupelo Nyssa sinensis.</title>
        <authorList>
            <person name="Yang X."/>
            <person name="Kang M."/>
            <person name="Yang Y."/>
            <person name="Xiong H."/>
            <person name="Wang M."/>
            <person name="Zhang Z."/>
            <person name="Wang Z."/>
            <person name="Wu H."/>
            <person name="Ma T."/>
            <person name="Liu J."/>
            <person name="Xi Z."/>
        </authorList>
    </citation>
    <scope>NUCLEOTIDE SEQUENCE [LARGE SCALE GENOMIC DNA]</scope>
    <source>
        <strain evidence="11">J267</strain>
        <tissue evidence="11">Leaf</tissue>
    </source>
</reference>
<dbReference type="Gene3D" id="2.60.120.10">
    <property type="entry name" value="Jelly Rolls"/>
    <property type="match status" value="1"/>
</dbReference>
<dbReference type="UniPathway" id="UPA00126">
    <property type="reaction ID" value="UER00423"/>
</dbReference>
<dbReference type="PANTHER" id="PTHR10309:SF0">
    <property type="entry name" value="MANNOSE-6-PHOSPHATE ISOMERASE"/>
    <property type="match status" value="1"/>
</dbReference>
<accession>A0A5J5BXI9</accession>
<evidence type="ECO:0000256" key="4">
    <source>
        <dbReference type="ARBA" id="ARBA00010772"/>
    </source>
</evidence>
<evidence type="ECO:0000256" key="7">
    <source>
        <dbReference type="ARBA" id="ARBA00022833"/>
    </source>
</evidence>
<evidence type="ECO:0000256" key="1">
    <source>
        <dbReference type="ARBA" id="ARBA00000757"/>
    </source>
</evidence>
<evidence type="ECO:0000256" key="3">
    <source>
        <dbReference type="ARBA" id="ARBA00004666"/>
    </source>
</evidence>
<keyword evidence="6" id="KW-0479">Metal-binding</keyword>
<gene>
    <name evidence="11" type="ORF">F0562_004224</name>
</gene>
<dbReference type="GO" id="GO:0005829">
    <property type="term" value="C:cytosol"/>
    <property type="evidence" value="ECO:0007669"/>
    <property type="project" value="TreeGrafter"/>
</dbReference>
<evidence type="ECO:0000259" key="9">
    <source>
        <dbReference type="Pfam" id="PF20511"/>
    </source>
</evidence>
<dbReference type="InterPro" id="IPR046458">
    <property type="entry name" value="PMI_typeI_hel"/>
</dbReference>
<name>A0A5J5BXI9_9ASTE</name>
<dbReference type="PANTHER" id="PTHR10309">
    <property type="entry name" value="MANNOSE-6-PHOSPHATE ISOMERASE"/>
    <property type="match status" value="1"/>
</dbReference>
<evidence type="ECO:0000259" key="10">
    <source>
        <dbReference type="Pfam" id="PF20512"/>
    </source>
</evidence>
<feature type="domain" description="Phosphomannose isomerase type I catalytic" evidence="9">
    <location>
        <begin position="12"/>
        <end position="165"/>
    </location>
</feature>
<comment type="pathway">
    <text evidence="3">Nucleotide-sugar biosynthesis; GDP-alpha-D-mannose biosynthesis; alpha-D-mannose 1-phosphate from D-fructose 6-phosphate: step 1/2.</text>
</comment>
<feature type="domain" description="Phosphomannose isomerase type I helical insertion" evidence="10">
    <location>
        <begin position="199"/>
        <end position="239"/>
    </location>
</feature>
<organism evidence="11 12">
    <name type="scientific">Nyssa sinensis</name>
    <dbReference type="NCBI Taxonomy" id="561372"/>
    <lineage>
        <taxon>Eukaryota</taxon>
        <taxon>Viridiplantae</taxon>
        <taxon>Streptophyta</taxon>
        <taxon>Embryophyta</taxon>
        <taxon>Tracheophyta</taxon>
        <taxon>Spermatophyta</taxon>
        <taxon>Magnoliopsida</taxon>
        <taxon>eudicotyledons</taxon>
        <taxon>Gunneridae</taxon>
        <taxon>Pentapetalae</taxon>
        <taxon>asterids</taxon>
        <taxon>Cornales</taxon>
        <taxon>Nyssaceae</taxon>
        <taxon>Nyssa</taxon>
    </lineage>
</organism>
<keyword evidence="12" id="KW-1185">Reference proteome</keyword>
<keyword evidence="8" id="KW-0413">Isomerase</keyword>
<dbReference type="Pfam" id="PF20512">
    <property type="entry name" value="PMI_typeI_hel"/>
    <property type="match status" value="1"/>
</dbReference>
<dbReference type="GO" id="GO:0009298">
    <property type="term" value="P:GDP-mannose biosynthetic process"/>
    <property type="evidence" value="ECO:0007669"/>
    <property type="project" value="UniProtKB-UniPathway"/>
</dbReference>